<dbReference type="EMBL" id="MKQH01000014">
    <property type="protein sequence ID" value="OJI11087.1"/>
    <property type="molecule type" value="Genomic_DNA"/>
</dbReference>
<evidence type="ECO:0000313" key="22">
    <source>
        <dbReference type="Proteomes" id="UP000194219"/>
    </source>
</evidence>
<dbReference type="EMBL" id="PTLS01000026">
    <property type="protein sequence ID" value="RMX25686.1"/>
    <property type="molecule type" value="Genomic_DNA"/>
</dbReference>
<organism evidence="2 18">
    <name type="scientific">Limosilactobacillus reuteri</name>
    <name type="common">Lactobacillus reuteri</name>
    <dbReference type="NCBI Taxonomy" id="1598"/>
    <lineage>
        <taxon>Bacteria</taxon>
        <taxon>Bacillati</taxon>
        <taxon>Bacillota</taxon>
        <taxon>Bacilli</taxon>
        <taxon>Lactobacillales</taxon>
        <taxon>Lactobacillaceae</taxon>
        <taxon>Limosilactobacillus</taxon>
    </lineage>
</organism>
<reference evidence="11 23" key="3">
    <citation type="submission" date="2016-09" db="EMBL/GenBank/DDBJ databases">
        <title>Lactobacillus reuteri KLR3005, genome sequencing and assembly.</title>
        <authorList>
            <person name="Lee J.-Y."/>
            <person name="Kim E.B."/>
            <person name="Choi Y.-J."/>
        </authorList>
    </citation>
    <scope>NUCLEOTIDE SEQUENCE [LARGE SCALE GENOMIC DNA]</scope>
    <source>
        <strain evidence="11 23">KLR3005</strain>
    </source>
</reference>
<dbReference type="Proteomes" id="UP000460207">
    <property type="component" value="Unassembled WGS sequence"/>
</dbReference>
<evidence type="ECO:0000313" key="7">
    <source>
        <dbReference type="EMBL" id="NME22880.1"/>
    </source>
</evidence>
<reference evidence="2 18" key="1">
    <citation type="submission" date="2014-06" db="EMBL/GenBank/DDBJ databases">
        <title>Genetic determinant of reutericyclin biosynthesis of Lactobacillus reuteri.</title>
        <authorList>
            <person name="Lin X."/>
            <person name="Duar R."/>
            <person name="Walter J."/>
            <person name="Gaenzle M."/>
        </authorList>
    </citation>
    <scope>NUCLEOTIDE SEQUENCE [LARGE SCALE GENOMIC DNA]</scope>
    <source>
        <strain evidence="2 18">LTH2584</strain>
    </source>
</reference>
<dbReference type="EMBL" id="QAZN01000025">
    <property type="protein sequence ID" value="PTV01622.1"/>
    <property type="molecule type" value="Genomic_DNA"/>
</dbReference>
<evidence type="ECO:0000313" key="26">
    <source>
        <dbReference type="Proteomes" id="UP000244083"/>
    </source>
</evidence>
<evidence type="ECO:0000313" key="21">
    <source>
        <dbReference type="Proteomes" id="UP000189795"/>
    </source>
</evidence>
<reference evidence="10 21" key="6">
    <citation type="submission" date="2017-03" db="EMBL/GenBank/DDBJ databases">
        <title>Antibiotic resistance of probiotic microorganisms.</title>
        <authorList>
            <person name="Sanudo A.I."/>
            <person name="Olivares M."/>
            <person name="Banuelos O."/>
        </authorList>
    </citation>
    <scope>NUCLEOTIDE SEQUENCE [LARGE SCALE GENOMIC DNA]</scope>
    <source>
        <strain evidence="10 21">CECT8605</strain>
    </source>
</reference>
<dbReference type="Proteomes" id="UP000027731">
    <property type="component" value="Unassembled WGS sequence"/>
</dbReference>
<dbReference type="EMBL" id="WJMV01000055">
    <property type="protein sequence ID" value="MRG76087.1"/>
    <property type="molecule type" value="Genomic_DNA"/>
</dbReference>
<evidence type="ECO:0000313" key="15">
    <source>
        <dbReference type="EMBL" id="PTV01622.1"/>
    </source>
</evidence>
<dbReference type="Proteomes" id="UP000587270">
    <property type="component" value="Unassembled WGS sequence"/>
</dbReference>
<evidence type="ECO:0000313" key="30">
    <source>
        <dbReference type="Proteomes" id="UP000460207"/>
    </source>
</evidence>
<sequence length="82" mass="10104">MKESELLVIIRRLIAMQNDDSRDRQKRTFEKFGIPLCDVTYIHSREEFIFVRYRPYERFRFDDIDLVAIEVFNCLYDLENTF</sequence>
<reference evidence="17" key="14">
    <citation type="journal article" date="2019" name="Cell Metab.">
        <title>Nutrient sensing in CD11c cells alters the gut microbiome to regulate food intake and body mass.</title>
        <authorList>
            <person name="Chagwedera N.D."/>
            <person name="Ang Q.Y."/>
            <person name="Bisanz J.E."/>
            <person name="Leong Y.A."/>
            <person name="Ganeshan K."/>
            <person name="Cai J."/>
            <person name="Patterson A.D."/>
            <person name="Turnbaugh P.J."/>
            <person name="Chawla A."/>
        </authorList>
    </citation>
    <scope>NUCLEOTIDE SEQUENCE</scope>
    <source>
        <strain evidence="17">I8-5</strain>
    </source>
</reference>
<reference evidence="17" key="15">
    <citation type="submission" date="2019-04" db="EMBL/GenBank/DDBJ databases">
        <authorList>
            <person name="Bisanz J.E."/>
            <person name="Chagwedera N.D."/>
            <person name="Chawla A."/>
            <person name="Turnbaugh P.J."/>
        </authorList>
    </citation>
    <scope>NUCLEOTIDE SEQUENCE</scope>
    <source>
        <strain evidence="17">I8-5</strain>
    </source>
</reference>
<accession>A0A073JPJ3</accession>
<evidence type="ECO:0000313" key="18">
    <source>
        <dbReference type="Proteomes" id="UP000027731"/>
    </source>
</evidence>
<protein>
    <submittedName>
        <fullName evidence="15">DUF1797 domain-containing protein</fullName>
    </submittedName>
    <submittedName>
        <fullName evidence="3">DUF1797 family protein</fullName>
    </submittedName>
    <submittedName>
        <fullName evidence="7">YkuJ family protein</fullName>
    </submittedName>
</protein>
<dbReference type="Proteomes" id="UP000244369">
    <property type="component" value="Chromosome"/>
</dbReference>
<evidence type="ECO:0000313" key="31">
    <source>
        <dbReference type="Proteomes" id="UP000470878"/>
    </source>
</evidence>
<reference evidence="24 25" key="7">
    <citation type="submission" date="2017-05" db="EMBL/GenBank/DDBJ databases">
        <authorList>
            <person name="Lin X.B."/>
            <person name="Stothard P."/>
            <person name="Tasseva G."/>
            <person name="Walter J."/>
        </authorList>
    </citation>
    <scope>NUCLEOTIDE SEQUENCE [LARGE SCALE GENOMIC DNA]</scope>
    <source>
        <strain evidence="14 25">105n</strain>
        <strain evidence="24">114h</strain>
    </source>
</reference>
<dbReference type="Proteomes" id="UP000244083">
    <property type="component" value="Unassembled WGS sequence"/>
</dbReference>
<proteinExistence type="predicted"/>
<evidence type="ECO:0000313" key="16">
    <source>
        <dbReference type="EMBL" id="RMX25686.1"/>
    </source>
</evidence>
<evidence type="ECO:0000313" key="8">
    <source>
        <dbReference type="EMBL" id="OCX49128.1"/>
    </source>
</evidence>
<evidence type="ECO:0000313" key="2">
    <source>
        <dbReference type="EMBL" id="KEK15489.1"/>
    </source>
</evidence>
<evidence type="ECO:0000313" key="29">
    <source>
        <dbReference type="Proteomes" id="UP000452188"/>
    </source>
</evidence>
<dbReference type="EMBL" id="MWVS01000074">
    <property type="protein sequence ID" value="OPG88161.1"/>
    <property type="molecule type" value="Genomic_DNA"/>
</dbReference>
<evidence type="ECO:0000313" key="1">
    <source>
        <dbReference type="EMBL" id="AWD62795.1"/>
    </source>
</evidence>
<evidence type="ECO:0000313" key="14">
    <source>
        <dbReference type="EMBL" id="OYS93584.1"/>
    </source>
</evidence>
<evidence type="ECO:0000313" key="13">
    <source>
        <dbReference type="EMBL" id="OYS71080.1"/>
    </source>
</evidence>
<dbReference type="EMBL" id="MIMV01000032">
    <property type="protein sequence ID" value="OTA92404.1"/>
    <property type="molecule type" value="Genomic_DNA"/>
</dbReference>
<dbReference type="EMBL" id="NGPL01000010">
    <property type="protein sequence ID" value="OYS71080.1"/>
    <property type="molecule type" value="Genomic_DNA"/>
</dbReference>
<reference evidence="24 25" key="9">
    <citation type="submission" date="2017-09" db="EMBL/GenBank/DDBJ databases">
        <title>Tripartite evolution among Lactobacillus johnsonii, Lactobacillus taiwanensis, Lactobacillus reuteri and their rodent host.</title>
        <authorList>
            <person name="Wang T."/>
            <person name="Knowles S."/>
            <person name="Cheng C."/>
        </authorList>
    </citation>
    <scope>NUCLEOTIDE SEQUENCE [LARGE SCALE GENOMIC DNA]</scope>
    <source>
        <strain evidence="14 25">105n</strain>
        <strain evidence="13 24">114h</strain>
    </source>
</reference>
<reference evidence="1 27" key="12">
    <citation type="submission" date="2018-03" db="EMBL/GenBank/DDBJ databases">
        <title>Complete Genome Sequence of the Chinese traditional Highland Barley wine Isolate Lactobacillus reuteri WHH1689.</title>
        <authorList>
            <person name="Chen S."/>
            <person name="Chen L."/>
            <person name="Chen L."/>
            <person name="Li Y."/>
        </authorList>
    </citation>
    <scope>NUCLEOTIDE SEQUENCE [LARGE SCALE GENOMIC DNA]</scope>
    <source>
        <strain evidence="1 27">WHH1689</strain>
    </source>
</reference>
<dbReference type="Proteomes" id="UP000470878">
    <property type="component" value="Unassembled WGS sequence"/>
</dbReference>
<evidence type="ECO:0000313" key="23">
    <source>
        <dbReference type="Proteomes" id="UP000194286"/>
    </source>
</evidence>
<dbReference type="EMBL" id="JABAFN010000046">
    <property type="protein sequence ID" value="NME22880.1"/>
    <property type="molecule type" value="Genomic_DNA"/>
</dbReference>
<evidence type="ECO:0000313" key="6">
    <source>
        <dbReference type="EMBL" id="MRH81012.1"/>
    </source>
</evidence>
<dbReference type="Gene3D" id="3.30.720.20">
    <property type="entry name" value="Protein of unknown function DUF1797"/>
    <property type="match status" value="1"/>
</dbReference>
<reference evidence="9 20" key="5">
    <citation type="submission" date="2016-10" db="EMBL/GenBank/DDBJ databases">
        <title>Genome sequence of Lactobacillus reuteri 121, a source of glucan and fructan exopolysaccharides.</title>
        <authorList>
            <person name="Gangoiti J."/>
            <person name="Lammerts Van Bueren A."/>
            <person name="Dijkhuizen L."/>
        </authorList>
    </citation>
    <scope>NUCLEOTIDE SEQUENCE [LARGE SCALE GENOMIC DNA]</scope>
    <source>
        <strain evidence="9 20">121</strain>
    </source>
</reference>
<dbReference type="AlphaFoldDB" id="A0A073JPJ3"/>
<reference evidence="8 19" key="2">
    <citation type="submission" date="2016-08" db="EMBL/GenBank/DDBJ databases">
        <title>Probiotic bacterium isolated from chicken gut.</title>
        <authorList>
            <person name="Levy J.L."/>
            <person name="Hassan H.M."/>
            <person name="Mendoza M.A."/>
        </authorList>
    </citation>
    <scope>NUCLEOTIDE SEQUENCE [LARGE SCALE GENOMIC DNA]</scope>
    <source>
        <strain evidence="8 19">P43</strain>
    </source>
</reference>
<dbReference type="Proteomes" id="UP000452188">
    <property type="component" value="Unassembled WGS sequence"/>
</dbReference>
<dbReference type="EMBL" id="MIMU01000155">
    <property type="protein sequence ID" value="OTA80857.1"/>
    <property type="molecule type" value="Genomic_DNA"/>
</dbReference>
<dbReference type="Pfam" id="PF08796">
    <property type="entry name" value="DUF1797"/>
    <property type="match status" value="1"/>
</dbReference>
<dbReference type="Proteomes" id="UP000189795">
    <property type="component" value="Unassembled WGS sequence"/>
</dbReference>
<dbReference type="Proteomes" id="UP000216681">
    <property type="component" value="Unassembled WGS sequence"/>
</dbReference>
<evidence type="ECO:0000313" key="5">
    <source>
        <dbReference type="EMBL" id="MRH09842.1"/>
    </source>
</evidence>
<dbReference type="OrthoDB" id="2361638at2"/>
<dbReference type="SUPFAM" id="SSF143567">
    <property type="entry name" value="YkuJ-like"/>
    <property type="match status" value="1"/>
</dbReference>
<dbReference type="EMBL" id="SRKR01000024">
    <property type="protein sequence ID" value="TGB09427.1"/>
    <property type="molecule type" value="Genomic_DNA"/>
</dbReference>
<reference evidence="26" key="13">
    <citation type="submission" date="2018-04" db="EMBL/GenBank/DDBJ databases">
        <title>Draft Genome Sequences of 10 Lactobacillus Species from 22 Commercial Probiotic Products.</title>
        <authorList>
            <person name="Gangiredla J."/>
            <person name="Barnaba T.J."/>
            <person name="Mammel M.K."/>
            <person name="Lacher D.W."/>
            <person name="Elkins C.A."/>
            <person name="Lampel K.A."/>
            <person name="Whitehouse C.A."/>
            <person name="Tartera C."/>
        </authorList>
    </citation>
    <scope>NUCLEOTIDE SEQUENCE [LARGE SCALE GENOMIC DNA]</scope>
    <source>
        <strain evidence="26">DS12_10</strain>
    </source>
</reference>
<dbReference type="PATRIC" id="fig|1598.90.peg.795"/>
<dbReference type="Proteomes" id="UP000194286">
    <property type="component" value="Unassembled WGS sequence"/>
</dbReference>
<dbReference type="EMBL" id="WJND01000032">
    <property type="protein sequence ID" value="MRG90276.1"/>
    <property type="molecule type" value="Genomic_DNA"/>
</dbReference>
<dbReference type="Proteomes" id="UP000095141">
    <property type="component" value="Unassembled WGS sequence"/>
</dbReference>
<reference evidence="16 28" key="11">
    <citation type="journal article" date="2018" name="J Appl Environ Microbiol">
        <title>The gut symbionts Lactobacillus reuteri R2lc and 2010 encode a polyketide synthase cluster that activates the mammalian aryl-hydrocarbon receptor.</title>
        <authorList>
            <person name="Ozcam M."/>
            <person name="Roos S."/>
            <person name="Van Pijkeren J.P."/>
        </authorList>
    </citation>
    <scope>NUCLEOTIDE SEQUENCE [LARGE SCALE GENOMIC DNA]</scope>
    <source>
        <strain evidence="16 28">R2lc</strain>
    </source>
</reference>
<gene>
    <name evidence="10" type="ORF">B5D07_06960</name>
    <name evidence="8" type="ORF">BFD03_02575</name>
    <name evidence="11" type="ORF">BHL82_10330</name>
    <name evidence="12" type="ORF">BHL83_10750</name>
    <name evidence="9" type="ORF">BJI45_11105</name>
    <name evidence="16" type="ORF">C5O77_04085</name>
    <name evidence="13" type="ORF">CBF96_00840</name>
    <name evidence="14" type="ORF">CBG15_06200</name>
    <name evidence="15" type="ORF">DB325_09480</name>
    <name evidence="17" type="ORF">E5F87_10385</name>
    <name evidence="4" type="ORF">GIX76_09980</name>
    <name evidence="6" type="ORF">GIX77_09605</name>
    <name evidence="3" type="ORF">GIX79_10070</name>
    <name evidence="5" type="ORF">GIX81_10455</name>
    <name evidence="7" type="ORF">HF865_09335</name>
    <name evidence="2" type="ORF">LR3_06845</name>
    <name evidence="1" type="ORF">LWHH1689_1507</name>
</gene>
<dbReference type="EMBL" id="CP027805">
    <property type="protein sequence ID" value="AWD62795.1"/>
    <property type="molecule type" value="Genomic_DNA"/>
</dbReference>
<dbReference type="Proteomes" id="UP000276940">
    <property type="component" value="Unassembled WGS sequence"/>
</dbReference>
<evidence type="ECO:0000313" key="10">
    <source>
        <dbReference type="EMBL" id="OPG88161.1"/>
    </source>
</evidence>
<evidence type="ECO:0000313" key="3">
    <source>
        <dbReference type="EMBL" id="MRG76087.1"/>
    </source>
</evidence>
<reference evidence="15" key="10">
    <citation type="journal article" date="2018" name="Genome Announc.">
        <title>Fifty-Six Draft Genome Sequences of 10 Lactobacillus Species from 22 Commercial Dietary Supplements.</title>
        <authorList>
            <person name="Gangiredla J."/>
            <person name="Barnaba T.J."/>
            <person name="Mammel M.K."/>
            <person name="Lacher D.W."/>
            <person name="Elkins C.A."/>
            <person name="Lampel K.A."/>
            <person name="Whitehouse C.A."/>
            <person name="Tartera C."/>
        </authorList>
    </citation>
    <scope>NUCLEOTIDE SEQUENCE</scope>
    <source>
        <strain evidence="15">DS12_10</strain>
    </source>
</reference>
<evidence type="ECO:0000313" key="33">
    <source>
        <dbReference type="Proteomes" id="UP000587270"/>
    </source>
</evidence>
<evidence type="ECO:0000313" key="12">
    <source>
        <dbReference type="EMBL" id="OTA92404.1"/>
    </source>
</evidence>
<dbReference type="RefSeq" id="WP_003664336.1">
    <property type="nucleotide sequence ID" value="NZ_CABFNG010000077.1"/>
</dbReference>
<dbReference type="EMBL" id="WJMX01000022">
    <property type="protein sequence ID" value="MRH81012.1"/>
    <property type="molecule type" value="Genomic_DNA"/>
</dbReference>
<reference evidence="29 30" key="16">
    <citation type="submission" date="2019-11" db="EMBL/GenBank/DDBJ databases">
        <title>Draft genome sequence of 12 host-associated Lactobacillus reuteri rodent strains.</title>
        <authorList>
            <person name="Zhang S."/>
            <person name="Ozcam M."/>
            <person name="Van Pijkeren J.P."/>
        </authorList>
    </citation>
    <scope>NUCLEOTIDE SEQUENCE [LARGE SCALE GENOMIC DNA]</scope>
    <source>
        <strain evidence="3 29">6799jm-1</strain>
        <strain evidence="6 31">CR</strain>
        <strain evidence="5 32">Lr4020</strain>
        <strain evidence="4 30">N4I</strain>
    </source>
</reference>
<evidence type="ECO:0000313" key="4">
    <source>
        <dbReference type="EMBL" id="MRG90276.1"/>
    </source>
</evidence>
<evidence type="ECO:0000313" key="17">
    <source>
        <dbReference type="EMBL" id="TGB09427.1"/>
    </source>
</evidence>
<evidence type="ECO:0000313" key="28">
    <source>
        <dbReference type="Proteomes" id="UP000276940"/>
    </source>
</evidence>
<evidence type="ECO:0000313" key="32">
    <source>
        <dbReference type="Proteomes" id="UP000472879"/>
    </source>
</evidence>
<evidence type="ECO:0000313" key="9">
    <source>
        <dbReference type="EMBL" id="OJI11087.1"/>
    </source>
</evidence>
<dbReference type="Proteomes" id="UP000184174">
    <property type="component" value="Unassembled WGS sequence"/>
</dbReference>
<dbReference type="EMBL" id="JOSX01000013">
    <property type="protein sequence ID" value="KEK15489.1"/>
    <property type="molecule type" value="Genomic_DNA"/>
</dbReference>
<evidence type="ECO:0000313" key="25">
    <source>
        <dbReference type="Proteomes" id="UP000216681"/>
    </source>
</evidence>
<reference evidence="12 22" key="4">
    <citation type="submission" date="2016-09" db="EMBL/GenBank/DDBJ databases">
        <title>Lactobacillus reuteri KLR3006, genome sequencing and assembly.</title>
        <authorList>
            <person name="Lee J.-Y."/>
            <person name="Kim E.B."/>
            <person name="Choi Y.-J."/>
        </authorList>
    </citation>
    <scope>NUCLEOTIDE SEQUENCE [LARGE SCALE GENOMIC DNA]</scope>
    <source>
        <strain evidence="12 22">KLR3006</strain>
    </source>
</reference>
<name>A0A073JPJ3_LIMRT</name>
<evidence type="ECO:0000313" key="24">
    <source>
        <dbReference type="Proteomes" id="UP000215747"/>
    </source>
</evidence>
<evidence type="ECO:0000313" key="27">
    <source>
        <dbReference type="Proteomes" id="UP000244369"/>
    </source>
</evidence>
<dbReference type="EMBL" id="NGPX01000026">
    <property type="protein sequence ID" value="OYS93584.1"/>
    <property type="molecule type" value="Genomic_DNA"/>
</dbReference>
<dbReference type="Proteomes" id="UP000215747">
    <property type="component" value="Unassembled WGS sequence"/>
</dbReference>
<dbReference type="Proteomes" id="UP000194219">
    <property type="component" value="Unassembled WGS sequence"/>
</dbReference>
<reference evidence="13" key="8">
    <citation type="submission" date="2017-05" db="EMBL/GenBank/DDBJ databases">
        <authorList>
            <person name="Song R."/>
            <person name="Chenine A.L."/>
            <person name="Ruprecht R.M."/>
        </authorList>
    </citation>
    <scope>NUCLEOTIDE SEQUENCE [LARGE SCALE GENOMIC DNA]</scope>
    <source>
        <strain evidence="13">114h</strain>
    </source>
</reference>
<dbReference type="GeneID" id="77191605"/>
<evidence type="ECO:0000313" key="19">
    <source>
        <dbReference type="Proteomes" id="UP000095141"/>
    </source>
</evidence>
<evidence type="ECO:0000313" key="11">
    <source>
        <dbReference type="EMBL" id="OTA80857.1"/>
    </source>
</evidence>
<dbReference type="InterPro" id="IPR038073">
    <property type="entry name" value="YkuJ-like_sf"/>
</dbReference>
<dbReference type="EMBL" id="WJNA01000033">
    <property type="protein sequence ID" value="MRH09842.1"/>
    <property type="molecule type" value="Genomic_DNA"/>
</dbReference>
<dbReference type="Proteomes" id="UP000472879">
    <property type="component" value="Unassembled WGS sequence"/>
</dbReference>
<dbReference type="Proteomes" id="UP000297521">
    <property type="component" value="Unassembled WGS sequence"/>
</dbReference>
<evidence type="ECO:0000313" key="20">
    <source>
        <dbReference type="Proteomes" id="UP000184174"/>
    </source>
</evidence>
<reference evidence="7 33" key="17">
    <citation type="submission" date="2020-04" db="EMBL/GenBank/DDBJ databases">
        <authorList>
            <person name="Hitch T.C.A."/>
            <person name="Wylensek D."/>
            <person name="Clavel T."/>
        </authorList>
    </citation>
    <scope>NUCLEOTIDE SEQUENCE [LARGE SCALE GENOMIC DNA]</scope>
    <source>
        <strain evidence="7 33">WCA-386-APC-4I</strain>
    </source>
</reference>
<dbReference type="EMBL" id="MCNS01000004">
    <property type="protein sequence ID" value="OCX49128.1"/>
    <property type="molecule type" value="Genomic_DNA"/>
</dbReference>
<dbReference type="InterPro" id="IPR014904">
    <property type="entry name" value="YkuJ-like"/>
</dbReference>